<dbReference type="InterPro" id="IPR029044">
    <property type="entry name" value="Nucleotide-diphossugar_trans"/>
</dbReference>
<dbReference type="EMBL" id="LUUK01000196">
    <property type="protein sequence ID" value="OAI14913.1"/>
    <property type="molecule type" value="Genomic_DNA"/>
</dbReference>
<dbReference type="RefSeq" id="WP_064030807.1">
    <property type="nucleotide sequence ID" value="NZ_LUUK01000196.1"/>
</dbReference>
<gene>
    <name evidence="1" type="ORF">A1355_11595</name>
</gene>
<evidence type="ECO:0000313" key="2">
    <source>
        <dbReference type="Proteomes" id="UP000077628"/>
    </source>
</evidence>
<proteinExistence type="predicted"/>
<dbReference type="AlphaFoldDB" id="A0A177NBU2"/>
<reference evidence="2" key="1">
    <citation type="submission" date="2016-03" db="EMBL/GenBank/DDBJ databases">
        <authorList>
            <person name="Heylen K."/>
            <person name="De Vos P."/>
            <person name="Vekeman B."/>
        </authorList>
    </citation>
    <scope>NUCLEOTIDE SEQUENCE [LARGE SCALE GENOMIC DNA]</scope>
    <source>
        <strain evidence="2">R-45383</strain>
    </source>
</reference>
<sequence>MSQIAKLTIVTVAGPGDEALVLRNIEYIHRKNPEASYHIHVLDNGRFHGFPELELKLPNVTVHTGEPSDYRKPDACRGSYQHATALNRFLREQEIDTRYLMILDPDFYVVRDNWITDALQHMAEAGLWFMGVPWHPKWYSKHRYFPCVHCMFVDLSVIKPNELDFTPDLIVRGQKADRRNGVAKEFEKKSITAGNGEVVFVPRNWMPVLWEIVRTALQELCHCYAEARQPIPRGLKLTIRAVQHATKIKSRMRAVAVRMVGMTLNRRIIGAANDTGYLVEKLYASQRERLEIMPPSVSLERDFSKPEFLTKAWGRKIESLVPDRWSYIPKMPGYFTEMRFKSFGLPNTTKLGWEEFFWGNLPWGVHMRRYNKSNRDVNAETVLLNDLLGR</sequence>
<keyword evidence="2" id="KW-1185">Reference proteome</keyword>
<dbReference type="Proteomes" id="UP000077628">
    <property type="component" value="Unassembled WGS sequence"/>
</dbReference>
<name>A0A177NBU2_9GAMM</name>
<evidence type="ECO:0000313" key="1">
    <source>
        <dbReference type="EMBL" id="OAI14913.1"/>
    </source>
</evidence>
<protein>
    <submittedName>
        <fullName evidence="1">Uncharacterized protein</fullName>
    </submittedName>
</protein>
<comment type="caution">
    <text evidence="1">The sequence shown here is derived from an EMBL/GenBank/DDBJ whole genome shotgun (WGS) entry which is preliminary data.</text>
</comment>
<dbReference type="OrthoDB" id="9177998at2"/>
<dbReference type="SUPFAM" id="SSF53448">
    <property type="entry name" value="Nucleotide-diphospho-sugar transferases"/>
    <property type="match status" value="1"/>
</dbReference>
<organism evidence="1 2">
    <name type="scientific">Methylomonas koyamae</name>
    <dbReference type="NCBI Taxonomy" id="702114"/>
    <lineage>
        <taxon>Bacteria</taxon>
        <taxon>Pseudomonadati</taxon>
        <taxon>Pseudomonadota</taxon>
        <taxon>Gammaproteobacteria</taxon>
        <taxon>Methylococcales</taxon>
        <taxon>Methylococcaceae</taxon>
        <taxon>Methylomonas</taxon>
    </lineage>
</organism>
<accession>A0A177NBU2</accession>
<dbReference type="STRING" id="702114.A1355_11595"/>